<organism evidence="1">
    <name type="scientific">marine metagenome</name>
    <dbReference type="NCBI Taxonomy" id="408172"/>
    <lineage>
        <taxon>unclassified sequences</taxon>
        <taxon>metagenomes</taxon>
        <taxon>ecological metagenomes</taxon>
    </lineage>
</organism>
<reference evidence="1" key="1">
    <citation type="submission" date="2018-05" db="EMBL/GenBank/DDBJ databases">
        <authorList>
            <person name="Lanie J.A."/>
            <person name="Ng W.-L."/>
            <person name="Kazmierczak K.M."/>
            <person name="Andrzejewski T.M."/>
            <person name="Davidsen T.M."/>
            <person name="Wayne K.J."/>
            <person name="Tettelin H."/>
            <person name="Glass J.I."/>
            <person name="Rusch D."/>
            <person name="Podicherti R."/>
            <person name="Tsui H.-C.T."/>
            <person name="Winkler M.E."/>
        </authorList>
    </citation>
    <scope>NUCLEOTIDE SEQUENCE</scope>
</reference>
<protein>
    <submittedName>
        <fullName evidence="1">Uncharacterized protein</fullName>
    </submittedName>
</protein>
<sequence>MCGSAFEFLKAKNKLRDICLDCIRALDIRARNRRCIYCNEILQDPLDSKTKRMKIFCNEKHKNMAWYVLEHEGKNASM</sequence>
<dbReference type="AlphaFoldDB" id="A0A381X2W0"/>
<dbReference type="EMBL" id="UINC01013560">
    <property type="protein sequence ID" value="SVA58507.1"/>
    <property type="molecule type" value="Genomic_DNA"/>
</dbReference>
<proteinExistence type="predicted"/>
<gene>
    <name evidence="1" type="ORF">METZ01_LOCUS111361</name>
</gene>
<accession>A0A381X2W0</accession>
<evidence type="ECO:0000313" key="1">
    <source>
        <dbReference type="EMBL" id="SVA58507.1"/>
    </source>
</evidence>
<name>A0A381X2W0_9ZZZZ</name>